<comment type="caution">
    <text evidence="2">The sequence shown here is derived from an EMBL/GenBank/DDBJ whole genome shotgun (WGS) entry which is preliminary data.</text>
</comment>
<evidence type="ECO:0000313" key="2">
    <source>
        <dbReference type="EMBL" id="MBC6108994.1"/>
    </source>
</evidence>
<sequence>MLSKIVFAKQSDLDDILRIWGPNRQTLGLMPKDAFKESIAKKWVLICKEEDSTVGYLQFRFTNRTQILSIVHLCVEKEYRGKGYPELMVNKLVSEFRSQARGIKLNCRSDYKKAEAFWNRYGFQPKSKQPSRGNNRSIELITWWYNFGVNDLFSTNQNHKVKAILDLNILAKIMEPALNDNTKEQIAELINDWIATEVEYYYASETINELFRDKINSRQEKTKQFLKDFTELNIDKSSLKDIERELLSIYPGKTDNHISDRRQISEAVLSGFPYFITLDAGILKNSKKILEKYPLKIVEPFQFSAEIDFSINAMDYYPNQLSANNFSVSKLNPQDRDGLESLFLNTSGGERKSIFKTSLDGVIAKSTGCVMVIKEGMSIVSIVGYHLEDDYIQVPLIRTKQYTLRQTIFMQNINDLVKLASDNNKSFLALTDHHITSVEAQILQDYGFFEIDQKWIRGVKKGFSTIEQLKQDLSVFLKEIPQLRNFLINIEDNKNDQYNLNMLSLEKALWPLKIIDAEIPCFIIPIKPHYARELFDTKAAKAELFGVQPKLIWNKENVYYRNVSPNVEKFPARILWYASDSQHSPRSKGIVCSSYLNEVVIGGAKEVFKKYERFGVYSWEKDIMPLAKNVIDKNIKILRFSDSESFQKIVTLKEIKRILSENGEKDNNFQSPMKIKNTTFMEIYALGKGLNYKP</sequence>
<name>A0ABR7KLP5_9SPHI</name>
<dbReference type="EMBL" id="JACRYL010000001">
    <property type="protein sequence ID" value="MBC6108994.1"/>
    <property type="molecule type" value="Genomic_DNA"/>
</dbReference>
<dbReference type="Proteomes" id="UP000652755">
    <property type="component" value="Unassembled WGS sequence"/>
</dbReference>
<dbReference type="RefSeq" id="WP_187069482.1">
    <property type="nucleotide sequence ID" value="NZ_JACRYL010000001.1"/>
</dbReference>
<reference evidence="2 3" key="1">
    <citation type="submission" date="2020-08" db="EMBL/GenBank/DDBJ databases">
        <authorList>
            <person name="Sun Q."/>
            <person name="Inoue M."/>
        </authorList>
    </citation>
    <scope>NUCLEOTIDE SEQUENCE [LARGE SCALE GENOMIC DNA]</scope>
    <source>
        <strain evidence="2 3">CCM 8938</strain>
    </source>
</reference>
<dbReference type="InterPro" id="IPR016181">
    <property type="entry name" value="Acyl_CoA_acyltransferase"/>
</dbReference>
<dbReference type="CDD" id="cd04301">
    <property type="entry name" value="NAT_SF"/>
    <property type="match status" value="1"/>
</dbReference>
<organism evidence="2 3">
    <name type="scientific">Pedobacter fastidiosus</name>
    <dbReference type="NCBI Taxonomy" id="2765361"/>
    <lineage>
        <taxon>Bacteria</taxon>
        <taxon>Pseudomonadati</taxon>
        <taxon>Bacteroidota</taxon>
        <taxon>Sphingobacteriia</taxon>
        <taxon>Sphingobacteriales</taxon>
        <taxon>Sphingobacteriaceae</taxon>
        <taxon>Pedobacter</taxon>
    </lineage>
</organism>
<evidence type="ECO:0000259" key="1">
    <source>
        <dbReference type="PROSITE" id="PS51186"/>
    </source>
</evidence>
<protein>
    <submittedName>
        <fullName evidence="2">GNAT family N-acetyltransferase</fullName>
    </submittedName>
</protein>
<dbReference type="Gene3D" id="3.40.630.30">
    <property type="match status" value="1"/>
</dbReference>
<proteinExistence type="predicted"/>
<feature type="domain" description="N-acetyltransferase" evidence="1">
    <location>
        <begin position="3"/>
        <end position="145"/>
    </location>
</feature>
<gene>
    <name evidence="2" type="ORF">H7U22_01030</name>
</gene>
<dbReference type="PROSITE" id="PS51186">
    <property type="entry name" value="GNAT"/>
    <property type="match status" value="1"/>
</dbReference>
<evidence type="ECO:0000313" key="3">
    <source>
        <dbReference type="Proteomes" id="UP000652755"/>
    </source>
</evidence>
<dbReference type="SUPFAM" id="SSF55729">
    <property type="entry name" value="Acyl-CoA N-acyltransferases (Nat)"/>
    <property type="match status" value="1"/>
</dbReference>
<dbReference type="Pfam" id="PF13673">
    <property type="entry name" value="Acetyltransf_10"/>
    <property type="match status" value="1"/>
</dbReference>
<accession>A0ABR7KLP5</accession>
<dbReference type="InterPro" id="IPR000182">
    <property type="entry name" value="GNAT_dom"/>
</dbReference>
<keyword evidence="3" id="KW-1185">Reference proteome</keyword>